<evidence type="ECO:0000313" key="15">
    <source>
        <dbReference type="Proteomes" id="UP000428260"/>
    </source>
</evidence>
<feature type="domain" description="PAS" evidence="13">
    <location>
        <begin position="325"/>
        <end position="392"/>
    </location>
</feature>
<dbReference type="GO" id="GO:0005886">
    <property type="term" value="C:plasma membrane"/>
    <property type="evidence" value="ECO:0007669"/>
    <property type="project" value="UniProtKB-SubCell"/>
</dbReference>
<evidence type="ECO:0000256" key="5">
    <source>
        <dbReference type="ARBA" id="ARBA00022617"/>
    </source>
</evidence>
<dbReference type="PANTHER" id="PTHR30485">
    <property type="entry name" value="NI/FE-HYDROGENASE 1 B-TYPE CYTOCHROME SUBUNIT"/>
    <property type="match status" value="1"/>
</dbReference>
<dbReference type="GO" id="GO:0022904">
    <property type="term" value="P:respiratory electron transport chain"/>
    <property type="evidence" value="ECO:0007669"/>
    <property type="project" value="InterPro"/>
</dbReference>
<dbReference type="AlphaFoldDB" id="A0A6I6K2G9"/>
<dbReference type="Gene3D" id="3.30.450.20">
    <property type="entry name" value="PAS domain"/>
    <property type="match status" value="2"/>
</dbReference>
<protein>
    <submittedName>
        <fullName evidence="14">PAS domain S-box protein</fullName>
    </submittedName>
</protein>
<accession>A0A6I6K2G9</accession>
<dbReference type="InterPro" id="IPR000014">
    <property type="entry name" value="PAS"/>
</dbReference>
<evidence type="ECO:0000256" key="1">
    <source>
        <dbReference type="ARBA" id="ARBA00004651"/>
    </source>
</evidence>
<dbReference type="InterPro" id="IPR000516">
    <property type="entry name" value="Ni-dep_Hydgase_cyt-B"/>
</dbReference>
<reference evidence="14 15" key="1">
    <citation type="submission" date="2019-11" db="EMBL/GenBank/DDBJ databases">
        <authorList>
            <person name="Zheng R.K."/>
            <person name="Sun C.M."/>
        </authorList>
    </citation>
    <scope>NUCLEOTIDE SEQUENCE [LARGE SCALE GENOMIC DNA]</scope>
    <source>
        <strain evidence="14 15">WC007</strain>
    </source>
</reference>
<evidence type="ECO:0000256" key="8">
    <source>
        <dbReference type="ARBA" id="ARBA00022982"/>
    </source>
</evidence>
<name>A0A6I6K2G9_9BACT</name>
<keyword evidence="6 12" id="KW-0812">Transmembrane</keyword>
<dbReference type="RefSeq" id="WP_158871732.1">
    <property type="nucleotide sequence ID" value="NZ_CP046401.1"/>
</dbReference>
<evidence type="ECO:0000256" key="9">
    <source>
        <dbReference type="ARBA" id="ARBA00022989"/>
    </source>
</evidence>
<dbReference type="GO" id="GO:0005506">
    <property type="term" value="F:iron ion binding"/>
    <property type="evidence" value="ECO:0007669"/>
    <property type="project" value="InterPro"/>
</dbReference>
<feature type="transmembrane region" description="Helical" evidence="12">
    <location>
        <begin position="51"/>
        <end position="69"/>
    </location>
</feature>
<dbReference type="SUPFAM" id="SSF81342">
    <property type="entry name" value="Transmembrane di-heme cytochromes"/>
    <property type="match status" value="1"/>
</dbReference>
<gene>
    <name evidence="14" type="ORF">GM418_29460</name>
</gene>
<evidence type="ECO:0000256" key="4">
    <source>
        <dbReference type="ARBA" id="ARBA00022475"/>
    </source>
</evidence>
<comment type="subcellular location">
    <subcellularLocation>
        <location evidence="1">Cell membrane</location>
        <topology evidence="1">Multi-pass membrane protein</topology>
    </subcellularLocation>
</comment>
<dbReference type="SMART" id="SM00091">
    <property type="entry name" value="PAS"/>
    <property type="match status" value="2"/>
</dbReference>
<evidence type="ECO:0000256" key="11">
    <source>
        <dbReference type="ARBA" id="ARBA00023136"/>
    </source>
</evidence>
<evidence type="ECO:0000256" key="2">
    <source>
        <dbReference type="ARBA" id="ARBA00008622"/>
    </source>
</evidence>
<keyword evidence="4" id="KW-1003">Cell membrane</keyword>
<dbReference type="Pfam" id="PF01292">
    <property type="entry name" value="Ni_hydr_CYTB"/>
    <property type="match status" value="1"/>
</dbReference>
<comment type="similarity">
    <text evidence="2">Belongs to the HupC/HyaC/HydC family.</text>
</comment>
<dbReference type="EMBL" id="CP046401">
    <property type="protein sequence ID" value="QGY47648.1"/>
    <property type="molecule type" value="Genomic_DNA"/>
</dbReference>
<feature type="domain" description="PAS" evidence="13">
    <location>
        <begin position="206"/>
        <end position="273"/>
    </location>
</feature>
<evidence type="ECO:0000256" key="7">
    <source>
        <dbReference type="ARBA" id="ARBA00022723"/>
    </source>
</evidence>
<dbReference type="PRINTS" id="PR00161">
    <property type="entry name" value="NIHGNASECYTB"/>
</dbReference>
<dbReference type="CDD" id="cd00130">
    <property type="entry name" value="PAS"/>
    <property type="match status" value="1"/>
</dbReference>
<keyword evidence="9 12" id="KW-1133">Transmembrane helix</keyword>
<keyword evidence="8" id="KW-0249">Electron transport</keyword>
<dbReference type="GO" id="GO:0020037">
    <property type="term" value="F:heme binding"/>
    <property type="evidence" value="ECO:0007669"/>
    <property type="project" value="TreeGrafter"/>
</dbReference>
<sequence>MKRSTYIYRSFERFWHWSQALLIFFLALTGFEMHGSFTLFGFENTVRWHNTAAWAFLVLIIFAIFWHFVTGEWKQYIPTTKFIKAQVEYYLTGIFRGAPHPTHKTVYNKFNPLQRLIYLGLKLLVIPIQVVTGFIYMAYIYPNANLHVQGLTNIAVIHTLGAFLLIAFVVAHVYLTTTGEKPLSAIKAMITGWEVIKVDEKEERVKNLHKAVDESVAGYYRLDKNGIIVDVNEAWLKMYKCTDRSKIIGQHFSVTRDTGELQKLTKQINDVLNGKIIPGVSVRRKCMDDSHGNHILSANPVYENEQIIGVEGFILNVDPKEDAGEYMYNAVKNSGAGYYRLNENGIIENVNTAWLQMYKYEAPDEIMGRHFSVTRPSSEVEKLETTFARVMNGEIISGNIATRRCKDGTTAQHILSANPIFVRDRIVGMEGFILDISNLETL</sequence>
<keyword evidence="5" id="KW-0349">Heme</keyword>
<dbReference type="Pfam" id="PF13426">
    <property type="entry name" value="PAS_9"/>
    <property type="match status" value="2"/>
</dbReference>
<keyword evidence="10" id="KW-0408">Iron</keyword>
<dbReference type="GO" id="GO:0009055">
    <property type="term" value="F:electron transfer activity"/>
    <property type="evidence" value="ECO:0007669"/>
    <property type="project" value="InterPro"/>
</dbReference>
<keyword evidence="3" id="KW-0813">Transport</keyword>
<dbReference type="Proteomes" id="UP000428260">
    <property type="component" value="Chromosome"/>
</dbReference>
<evidence type="ECO:0000256" key="6">
    <source>
        <dbReference type="ARBA" id="ARBA00022692"/>
    </source>
</evidence>
<dbReference type="InterPro" id="IPR051542">
    <property type="entry name" value="Hydrogenase_cytochrome"/>
</dbReference>
<evidence type="ECO:0000259" key="13">
    <source>
        <dbReference type="SMART" id="SM00091"/>
    </source>
</evidence>
<feature type="transmembrane region" description="Helical" evidence="12">
    <location>
        <begin position="153"/>
        <end position="175"/>
    </location>
</feature>
<proteinExistence type="inferred from homology"/>
<keyword evidence="11 12" id="KW-0472">Membrane</keyword>
<dbReference type="SUPFAM" id="SSF55785">
    <property type="entry name" value="PYP-like sensor domain (PAS domain)"/>
    <property type="match status" value="2"/>
</dbReference>
<dbReference type="InterPro" id="IPR011577">
    <property type="entry name" value="Cyt_b561_bac/Ni-Hgenase"/>
</dbReference>
<dbReference type="PANTHER" id="PTHR30485:SF1">
    <property type="entry name" value="CYTOCHROME YDHU-RELATED"/>
    <property type="match status" value="1"/>
</dbReference>
<feature type="transmembrane region" description="Helical" evidence="12">
    <location>
        <begin position="116"/>
        <end position="141"/>
    </location>
</feature>
<organism evidence="14 15">
    <name type="scientific">Maribellus comscasis</name>
    <dbReference type="NCBI Taxonomy" id="2681766"/>
    <lineage>
        <taxon>Bacteria</taxon>
        <taxon>Pseudomonadati</taxon>
        <taxon>Bacteroidota</taxon>
        <taxon>Bacteroidia</taxon>
        <taxon>Marinilabiliales</taxon>
        <taxon>Prolixibacteraceae</taxon>
        <taxon>Maribellus</taxon>
    </lineage>
</organism>
<dbReference type="InterPro" id="IPR035965">
    <property type="entry name" value="PAS-like_dom_sf"/>
</dbReference>
<dbReference type="InterPro" id="IPR016174">
    <property type="entry name" value="Di-haem_cyt_TM"/>
</dbReference>
<dbReference type="KEGG" id="mcos:GM418_29460"/>
<dbReference type="NCBIfam" id="TIGR00229">
    <property type="entry name" value="sensory_box"/>
    <property type="match status" value="1"/>
</dbReference>
<evidence type="ECO:0000256" key="10">
    <source>
        <dbReference type="ARBA" id="ARBA00023004"/>
    </source>
</evidence>
<dbReference type="Gene3D" id="1.20.950.20">
    <property type="entry name" value="Transmembrane di-heme cytochromes, Chain C"/>
    <property type="match status" value="1"/>
</dbReference>
<keyword evidence="7" id="KW-0479">Metal-binding</keyword>
<evidence type="ECO:0000313" key="14">
    <source>
        <dbReference type="EMBL" id="QGY47648.1"/>
    </source>
</evidence>
<evidence type="ECO:0000256" key="12">
    <source>
        <dbReference type="SAM" id="Phobius"/>
    </source>
</evidence>
<evidence type="ECO:0000256" key="3">
    <source>
        <dbReference type="ARBA" id="ARBA00022448"/>
    </source>
</evidence>
<keyword evidence="15" id="KW-1185">Reference proteome</keyword>